<dbReference type="Proteomes" id="UP001214250">
    <property type="component" value="Chromosome 1"/>
</dbReference>
<dbReference type="PANTHER" id="PTHR40469:SF2">
    <property type="entry name" value="GALACTOSE-BINDING DOMAIN-LIKE SUPERFAMILY PROTEIN"/>
    <property type="match status" value="1"/>
</dbReference>
<reference evidence="2 3" key="1">
    <citation type="submission" date="2023-02" db="EMBL/GenBank/DDBJ databases">
        <title>Genome sequence of Lentisphaera profundi SAORIC-696.</title>
        <authorList>
            <person name="Kim e."/>
            <person name="Cho J.-C."/>
            <person name="Choi A."/>
            <person name="Kang I."/>
        </authorList>
    </citation>
    <scope>NUCLEOTIDE SEQUENCE [LARGE SCALE GENOMIC DNA]</scope>
    <source>
        <strain evidence="2 3">SAORIC-696</strain>
    </source>
</reference>
<dbReference type="PANTHER" id="PTHR40469">
    <property type="entry name" value="SECRETED GLYCOSYL HYDROLASE"/>
    <property type="match status" value="1"/>
</dbReference>
<dbReference type="Gene3D" id="3.40.50.880">
    <property type="match status" value="1"/>
</dbReference>
<organism evidence="2 3">
    <name type="scientific">Lentisphaera profundi</name>
    <dbReference type="NCBI Taxonomy" id="1658616"/>
    <lineage>
        <taxon>Bacteria</taxon>
        <taxon>Pseudomonadati</taxon>
        <taxon>Lentisphaerota</taxon>
        <taxon>Lentisphaeria</taxon>
        <taxon>Lentisphaerales</taxon>
        <taxon>Lentisphaeraceae</taxon>
        <taxon>Lentisphaera</taxon>
    </lineage>
</organism>
<gene>
    <name evidence="2" type="ORF">PQO03_11300</name>
</gene>
<sequence>MPIYIRFIILVTLCFLTVFTKVKAADSDKVQVLIVDGFSNHDWKKTTELIKTLLKEEKEFEISVATVPIKGDPVWSGFLPDFKKYKLVIQNTNDINNGNSWPLAAQKAFEKYIYEGGNMLVFHSANNAFPAWKEYNKMIGLGWRNKDFGKAIHIENDQLVLVPAGQGENTGHGKRRDLIVHKLDEHAITKDYPKQWMAADLEVYRYARGPAENMTVLSYAKDLKTEKNFPIEWIVKYGKGEIYNSTYGHYWKGQKTLPAGVRCVAFRTSFTRATRYLSDVPAKALPNNFPSSQAVELIPLET</sequence>
<dbReference type="Pfam" id="PF06283">
    <property type="entry name" value="ThuA"/>
    <property type="match status" value="1"/>
</dbReference>
<dbReference type="EMBL" id="CP117811">
    <property type="protein sequence ID" value="WDE96294.1"/>
    <property type="molecule type" value="Genomic_DNA"/>
</dbReference>
<name>A0ABY7VU64_9BACT</name>
<feature type="domain" description="ThuA-like" evidence="1">
    <location>
        <begin position="32"/>
        <end position="250"/>
    </location>
</feature>
<accession>A0ABY7VU64</accession>
<keyword evidence="3" id="KW-1185">Reference proteome</keyword>
<protein>
    <submittedName>
        <fullName evidence="2">ThuA domain-containing protein</fullName>
    </submittedName>
</protein>
<dbReference type="InterPro" id="IPR029062">
    <property type="entry name" value="Class_I_gatase-like"/>
</dbReference>
<evidence type="ECO:0000313" key="2">
    <source>
        <dbReference type="EMBL" id="WDE96294.1"/>
    </source>
</evidence>
<dbReference type="SUPFAM" id="SSF52317">
    <property type="entry name" value="Class I glutamine amidotransferase-like"/>
    <property type="match status" value="1"/>
</dbReference>
<evidence type="ECO:0000259" key="1">
    <source>
        <dbReference type="Pfam" id="PF06283"/>
    </source>
</evidence>
<proteinExistence type="predicted"/>
<dbReference type="InterPro" id="IPR029010">
    <property type="entry name" value="ThuA-like"/>
</dbReference>
<evidence type="ECO:0000313" key="3">
    <source>
        <dbReference type="Proteomes" id="UP001214250"/>
    </source>
</evidence>
<dbReference type="RefSeq" id="WP_274150368.1">
    <property type="nucleotide sequence ID" value="NZ_CP117811.1"/>
</dbReference>